<dbReference type="InterPro" id="IPR006133">
    <property type="entry name" value="DNA-dir_DNA_pol_B_exonuc"/>
</dbReference>
<comment type="subcellular location">
    <subcellularLocation>
        <location evidence="3">Mitochondrion</location>
    </subcellularLocation>
    <subcellularLocation>
        <location evidence="2 22">Nucleus</location>
    </subcellularLocation>
</comment>
<feature type="domain" description="DNA-directed DNA polymerase family B exonuclease" evidence="25">
    <location>
        <begin position="973"/>
        <end position="1085"/>
    </location>
</feature>
<dbReference type="GO" id="GO:0008270">
    <property type="term" value="F:zinc ion binding"/>
    <property type="evidence" value="ECO:0007669"/>
    <property type="project" value="UniProtKB-KW"/>
</dbReference>
<dbReference type="InterPro" id="IPR006134">
    <property type="entry name" value="DNA-dir_DNA_pol_B_multi_dom"/>
</dbReference>
<dbReference type="GO" id="GO:0005634">
    <property type="term" value="C:nucleus"/>
    <property type="evidence" value="ECO:0007669"/>
    <property type="project" value="UniProtKB-SubCell"/>
</dbReference>
<evidence type="ECO:0000256" key="19">
    <source>
        <dbReference type="ARBA" id="ARBA00023242"/>
    </source>
</evidence>
<evidence type="ECO:0000256" key="3">
    <source>
        <dbReference type="ARBA" id="ARBA00004173"/>
    </source>
</evidence>
<dbReference type="Pfam" id="PF24065">
    <property type="entry name" value="REV3_N"/>
    <property type="match status" value="1"/>
</dbReference>
<dbReference type="Gene3D" id="3.90.1600.10">
    <property type="entry name" value="Palm domain of DNA polymerase"/>
    <property type="match status" value="1"/>
</dbReference>
<keyword evidence="17" id="KW-0496">Mitochondrion</keyword>
<evidence type="ECO:0000256" key="15">
    <source>
        <dbReference type="ARBA" id="ARBA00023014"/>
    </source>
</evidence>
<dbReference type="InterPro" id="IPR006172">
    <property type="entry name" value="DNA-dir_DNA_pol_B"/>
</dbReference>
<dbReference type="InterPro" id="IPR030559">
    <property type="entry name" value="PolZ_Rev3"/>
</dbReference>
<dbReference type="Pfam" id="PF14260">
    <property type="entry name" value="zf-C4pol"/>
    <property type="match status" value="1"/>
</dbReference>
<evidence type="ECO:0000259" key="26">
    <source>
        <dbReference type="Pfam" id="PF14260"/>
    </source>
</evidence>
<dbReference type="Proteomes" id="UP000033483">
    <property type="component" value="Unassembled WGS sequence"/>
</dbReference>
<keyword evidence="30" id="KW-1185">Reference proteome</keyword>
<evidence type="ECO:0000256" key="2">
    <source>
        <dbReference type="ARBA" id="ARBA00004123"/>
    </source>
</evidence>
<proteinExistence type="inferred from homology"/>
<evidence type="ECO:0000313" key="29">
    <source>
        <dbReference type="EMBL" id="KKA30079.1"/>
    </source>
</evidence>
<evidence type="ECO:0000256" key="6">
    <source>
        <dbReference type="ARBA" id="ARBA00022679"/>
    </source>
</evidence>
<feature type="domain" description="DNA-directed DNA polymerase family B multifunctional" evidence="24">
    <location>
        <begin position="1163"/>
        <end position="1625"/>
    </location>
</feature>
<dbReference type="InterPro" id="IPR056447">
    <property type="entry name" value="REV3_N"/>
</dbReference>
<accession>A0A0F4ZHI3</accession>
<evidence type="ECO:0000256" key="13">
    <source>
        <dbReference type="ARBA" id="ARBA00022932"/>
    </source>
</evidence>
<dbReference type="EC" id="2.7.7.7" evidence="22"/>
<dbReference type="InterPro" id="IPR056435">
    <property type="entry name" value="DPOD/Z_N"/>
</dbReference>
<keyword evidence="7 22" id="KW-0548">Nucleotidyltransferase</keyword>
<comment type="subunit">
    <text evidence="21">Forms DNA polymerase zeta with REV7.</text>
</comment>
<dbReference type="GO" id="GO:0000166">
    <property type="term" value="F:nucleotide binding"/>
    <property type="evidence" value="ECO:0007669"/>
    <property type="project" value="InterPro"/>
</dbReference>
<dbReference type="FunFam" id="1.10.287.690:FF:000002">
    <property type="entry name" value="DNA polymerase zeta"/>
    <property type="match status" value="1"/>
</dbReference>
<dbReference type="InterPro" id="IPR017964">
    <property type="entry name" value="DNA-dir_DNA_pol_B_CS"/>
</dbReference>
<dbReference type="SUPFAM" id="SSF56672">
    <property type="entry name" value="DNA/RNA polymerases"/>
    <property type="match status" value="1"/>
</dbReference>
<evidence type="ECO:0000256" key="7">
    <source>
        <dbReference type="ARBA" id="ARBA00022695"/>
    </source>
</evidence>
<dbReference type="SMART" id="SM00486">
    <property type="entry name" value="POLBc"/>
    <property type="match status" value="1"/>
</dbReference>
<dbReference type="EMBL" id="LAEV01000532">
    <property type="protein sequence ID" value="KKA30079.1"/>
    <property type="molecule type" value="Genomic_DNA"/>
</dbReference>
<comment type="cofactor">
    <cofactor evidence="1 22">
        <name>[4Fe-4S] cluster</name>
        <dbReference type="ChEBI" id="CHEBI:49883"/>
    </cofactor>
</comment>
<dbReference type="Gene3D" id="1.10.287.690">
    <property type="entry name" value="Helix hairpin bin"/>
    <property type="match status" value="1"/>
</dbReference>
<gene>
    <name evidence="29" type="ORF">TD95_005216</name>
</gene>
<dbReference type="Gene3D" id="3.30.420.10">
    <property type="entry name" value="Ribonuclease H-like superfamily/Ribonuclease H"/>
    <property type="match status" value="1"/>
</dbReference>
<evidence type="ECO:0000256" key="10">
    <source>
        <dbReference type="ARBA" id="ARBA00022763"/>
    </source>
</evidence>
<evidence type="ECO:0000256" key="11">
    <source>
        <dbReference type="ARBA" id="ARBA00022771"/>
    </source>
</evidence>
<keyword evidence="13 22" id="KW-0239">DNA-directed DNA polymerase</keyword>
<comment type="similarity">
    <text evidence="4 22">Belongs to the DNA polymerase type-B family.</text>
</comment>
<evidence type="ECO:0000256" key="9">
    <source>
        <dbReference type="ARBA" id="ARBA00022723"/>
    </source>
</evidence>
<feature type="region of interest" description="Disordered" evidence="23">
    <location>
        <begin position="860"/>
        <end position="889"/>
    </location>
</feature>
<reference evidence="29 30" key="1">
    <citation type="submission" date="2015-03" db="EMBL/GenBank/DDBJ databases">
        <authorList>
            <person name="Radwan O."/>
            <person name="Al-Naeli F.A."/>
            <person name="Rendon G.A."/>
            <person name="Fields C."/>
        </authorList>
    </citation>
    <scope>NUCLEOTIDE SEQUENCE [LARGE SCALE GENOMIC DNA]</scope>
    <source>
        <strain evidence="29">CR-DP1</strain>
    </source>
</reference>
<dbReference type="PROSITE" id="PS00116">
    <property type="entry name" value="DNA_POLYMERASE_B"/>
    <property type="match status" value="1"/>
</dbReference>
<feature type="compositionally biased region" description="Polar residues" evidence="23">
    <location>
        <begin position="860"/>
        <end position="878"/>
    </location>
</feature>
<comment type="caution">
    <text evidence="29">The sequence shown here is derived from an EMBL/GenBank/DDBJ whole genome shotgun (WGS) entry which is preliminary data.</text>
</comment>
<sequence length="1767" mass="196060">MDGFRVQINGIDHYQAQPSTYDPVLRNDVSPSQMHLMPKVPVIRVFGSTEARQKLPLQIAAAYIYRLHMSIDRALAVSFPSSHTTLHRKDTRFVARITLVKGIPFYGFYVGYRYYLKIYMLNPNFMTRLVDLLQNGAIMQTRFQPYEAHIQYIPQFLIDYNLFGCDWLESSVTHFRAPVPMAPPADGSGSDPDDPPETHSPFLYTEETVPFRFITDSVYLPRSSYCMLEVDICVWDIQNRLRIKERPLHHDFVERLHPIPESTKLVPSMAQLWQSEERRRRTLAESSSTFSALDSPFPPEVLVSMSPEKPSAGTESRRTGFLDEDNQYDQVAQLIEMEYDPNVSPNISFSNFVRKDPQAKKIRTVMQAIEDLYPHNLRVALGLAPRPDVGGTPESSIDVDEVKISMSQTVQVPPEAAGDSVDDAEYGPDVEPDAEPESAAPGEPKEEGFDITALLASFSGISRSGLATGHPPEVPITASLVSLASDSRFSADIQKVPGMTKGRGKRFFTSSPSGTNGVTVLKRTKLGPDFREICEESRSLLRGSGEEYKTPIKNPASNAGRSSETKRVMFSTEHEMVDEDEVVLVPMSPLEDTSKPAALDLPVPSSQETIPLSPDRLKAAAIEASSWSVRSMEDGVVQVPSSQRGMLQTSTPQETSSFLYTTPLKNTSRLLWPASSPPPASASVSGSSTKKPRPSFSYSPRFCLSQSSASAPTSQPSTRTFHLVEAPPTVKEVCATFADYGLPDEVSPEVVYSNEREVPSRPREYGGKELRIKGTTLPYLPEFCLSNPEGGGGRHKASRSANITLDERRVLCSIKSWEIFPPPPSFAEVSSWAENQDHSQRQNQSQMRSQNSRLTRFLKFSSQIDGPTQKTPSVISASQRRKSRNGADGEARLMSIMSVEVFMCTRGSLAPDPELDEVKCIFWSLQTDKSYDLMRDDGDVNPDVSGMVSGIIVLAGSDSEIGSEVGQRIRRQTKWTVQIEDTELEVLTALSGVVRRLDPDILTGFEVQSASWGFLLERASVHFDYDLSADLARVRSAESPLRTGRAGDRWGFTKTSTVKVTGRHVINLWRAMRSELSLLQYSLAQIAWHVLGRRIPHYSHATLTGWWKAGARSQAGAVGGHRALGRLIRYMQAQTVLNLEILEANELVPRTREQARLLGVDFFAVVSRGSQFKVESMMSRIARPENFVFVSPSRRQVGGQNALECLPLVMEPQSALYTDPVVVLDFQSLYPSVMIAYNYCYSTFLGRIVGWGSAGSGSGSGTTTKMGFTEYQRAKHLLELLHDSVTIAPNGMLYVTPAIRTSLLAKMLRELLETRVMVKSGLKQAGALGNRPLQQLLNNRQLALKLLANVTYGYTSASYSGRMPCAEIADSIVQTGRETLERAIALIHAHSEWNAEVVYGDTDSLFIRLAGRTRAQAFDLADEMASAITAANPKPVRIKFEKVYQPCVLLAKKRYVGYKWESRSQTAPIFEAKGIETVRRDGTPAEQKIEEGVLRILFDTADLSQVKAYFQAQATKILRGSVSLRDFCFAKEVKLGTYSAPSTTSRATALPPGALLAAKQSLTDPRAEAQYGARIPYLVAASAPGTRLADRCISPAAFLASPDAHIDAEYYLSKNIIPPLDRILNLVGASARRWFDEMPKIKRLRRVDPKRRRGRTLEDYLHVAVCTVCAAKMSADAPSASTPVCGCCLSRPVRALEKTQRQMASLDMEFSRMNAVCRACSGVAWGDDVCCESLDCDVYWARVKMQGRLRSEGEMLRDAERRLLLEW</sequence>
<dbReference type="CDD" id="cd05778">
    <property type="entry name" value="DNA_polB_zeta_exo"/>
    <property type="match status" value="1"/>
</dbReference>
<keyword evidence="10" id="KW-0227">DNA damage</keyword>
<evidence type="ECO:0000259" key="28">
    <source>
        <dbReference type="Pfam" id="PF24065"/>
    </source>
</evidence>
<dbReference type="InterPro" id="IPR025687">
    <property type="entry name" value="Znf-C4pol"/>
</dbReference>
<feature type="compositionally biased region" description="Acidic residues" evidence="23">
    <location>
        <begin position="420"/>
        <end position="436"/>
    </location>
</feature>
<evidence type="ECO:0000256" key="4">
    <source>
        <dbReference type="ARBA" id="ARBA00005755"/>
    </source>
</evidence>
<dbReference type="FunFam" id="1.10.132.60:FF:000007">
    <property type="entry name" value="DNA polymerase"/>
    <property type="match status" value="1"/>
</dbReference>
<dbReference type="GO" id="GO:0016035">
    <property type="term" value="C:zeta DNA polymerase complex"/>
    <property type="evidence" value="ECO:0007669"/>
    <property type="project" value="InterPro"/>
</dbReference>
<dbReference type="GO" id="GO:0051539">
    <property type="term" value="F:4 iron, 4 sulfur cluster binding"/>
    <property type="evidence" value="ECO:0007669"/>
    <property type="project" value="UniProtKB-KW"/>
</dbReference>
<keyword evidence="8 22" id="KW-0235">DNA replication</keyword>
<protein>
    <recommendedName>
        <fullName evidence="22">DNA polymerase</fullName>
        <ecNumber evidence="22">2.7.7.7</ecNumber>
    </recommendedName>
</protein>
<dbReference type="Pfam" id="PF03104">
    <property type="entry name" value="DNA_pol_B_exo1"/>
    <property type="match status" value="1"/>
</dbReference>
<dbReference type="Gene3D" id="3.30.342.10">
    <property type="entry name" value="DNA Polymerase, chain B, domain 1"/>
    <property type="match status" value="1"/>
</dbReference>
<dbReference type="GO" id="GO:0000724">
    <property type="term" value="P:double-strand break repair via homologous recombination"/>
    <property type="evidence" value="ECO:0007669"/>
    <property type="project" value="TreeGrafter"/>
</dbReference>
<feature type="domain" description="C4-type zinc-finger of DNA polymerase delta" evidence="26">
    <location>
        <begin position="1666"/>
        <end position="1742"/>
    </location>
</feature>
<evidence type="ECO:0000256" key="18">
    <source>
        <dbReference type="ARBA" id="ARBA00023204"/>
    </source>
</evidence>
<evidence type="ECO:0000256" key="16">
    <source>
        <dbReference type="ARBA" id="ARBA00023125"/>
    </source>
</evidence>
<dbReference type="Pfam" id="PF00136">
    <property type="entry name" value="DNA_pol_B"/>
    <property type="match status" value="1"/>
</dbReference>
<dbReference type="SUPFAM" id="SSF53098">
    <property type="entry name" value="Ribonuclease H-like"/>
    <property type="match status" value="1"/>
</dbReference>
<keyword evidence="14 22" id="KW-0408">Iron</keyword>
<evidence type="ECO:0000256" key="22">
    <source>
        <dbReference type="RuleBase" id="RU000442"/>
    </source>
</evidence>
<dbReference type="InterPro" id="IPR043502">
    <property type="entry name" value="DNA/RNA_pol_sf"/>
</dbReference>
<keyword evidence="19 22" id="KW-0539">Nucleus</keyword>
<evidence type="ECO:0000259" key="24">
    <source>
        <dbReference type="Pfam" id="PF00136"/>
    </source>
</evidence>
<keyword evidence="18" id="KW-0234">DNA repair</keyword>
<evidence type="ECO:0000256" key="12">
    <source>
        <dbReference type="ARBA" id="ARBA00022833"/>
    </source>
</evidence>
<evidence type="ECO:0000313" key="30">
    <source>
        <dbReference type="Proteomes" id="UP000033483"/>
    </source>
</evidence>
<dbReference type="GO" id="GO:0042276">
    <property type="term" value="P:error-prone translesion synthesis"/>
    <property type="evidence" value="ECO:0007669"/>
    <property type="project" value="TreeGrafter"/>
</dbReference>
<evidence type="ECO:0000256" key="5">
    <source>
        <dbReference type="ARBA" id="ARBA00022485"/>
    </source>
</evidence>
<organism evidence="29 30">
    <name type="scientific">Thielaviopsis punctulata</name>
    <dbReference type="NCBI Taxonomy" id="72032"/>
    <lineage>
        <taxon>Eukaryota</taxon>
        <taxon>Fungi</taxon>
        <taxon>Dikarya</taxon>
        <taxon>Ascomycota</taxon>
        <taxon>Pezizomycotina</taxon>
        <taxon>Sordariomycetes</taxon>
        <taxon>Hypocreomycetidae</taxon>
        <taxon>Microascales</taxon>
        <taxon>Ceratocystidaceae</taxon>
        <taxon>Thielaviopsis</taxon>
    </lineage>
</organism>
<dbReference type="InterPro" id="IPR036397">
    <property type="entry name" value="RNaseH_sf"/>
</dbReference>
<evidence type="ECO:0000256" key="8">
    <source>
        <dbReference type="ARBA" id="ARBA00022705"/>
    </source>
</evidence>
<name>A0A0F4ZHI3_9PEZI</name>
<feature type="region of interest" description="Disordered" evidence="23">
    <location>
        <begin position="410"/>
        <end position="445"/>
    </location>
</feature>
<dbReference type="InterPro" id="IPR042087">
    <property type="entry name" value="DNA_pol_B_thumb"/>
</dbReference>
<evidence type="ECO:0000256" key="14">
    <source>
        <dbReference type="ARBA" id="ARBA00023004"/>
    </source>
</evidence>
<feature type="domain" description="DNA polymerase zeta catalytic subunit N-terminal" evidence="28">
    <location>
        <begin position="4"/>
        <end position="55"/>
    </location>
</feature>
<evidence type="ECO:0000256" key="1">
    <source>
        <dbReference type="ARBA" id="ARBA00001966"/>
    </source>
</evidence>
<dbReference type="FunFam" id="3.30.420.10:FF:000024">
    <property type="entry name" value="DNA polymerase zeta catalytic subunit"/>
    <property type="match status" value="1"/>
</dbReference>
<feature type="region of interest" description="Disordered" evidence="23">
    <location>
        <begin position="181"/>
        <end position="200"/>
    </location>
</feature>
<comment type="catalytic activity">
    <reaction evidence="20 22">
        <text>DNA(n) + a 2'-deoxyribonucleoside 5'-triphosphate = DNA(n+1) + diphosphate</text>
        <dbReference type="Rhea" id="RHEA:22508"/>
        <dbReference type="Rhea" id="RHEA-COMP:17339"/>
        <dbReference type="Rhea" id="RHEA-COMP:17340"/>
        <dbReference type="ChEBI" id="CHEBI:33019"/>
        <dbReference type="ChEBI" id="CHEBI:61560"/>
        <dbReference type="ChEBI" id="CHEBI:173112"/>
        <dbReference type="EC" id="2.7.7.7"/>
    </reaction>
</comment>
<dbReference type="Gene3D" id="1.10.132.60">
    <property type="entry name" value="DNA polymerase family B, C-terminal domain"/>
    <property type="match status" value="1"/>
</dbReference>
<dbReference type="PANTHER" id="PTHR45812:SF1">
    <property type="entry name" value="DNA POLYMERASE ZETA CATALYTIC SUBUNIT"/>
    <property type="match status" value="1"/>
</dbReference>
<keyword evidence="15 22" id="KW-0411">Iron-sulfur</keyword>
<feature type="domain" description="DNA polymerase delta/zeta catalytic subunit N-terminal" evidence="27">
    <location>
        <begin position="60"/>
        <end position="126"/>
    </location>
</feature>
<keyword evidence="9 22" id="KW-0479">Metal-binding</keyword>
<dbReference type="GO" id="GO:0006260">
    <property type="term" value="P:DNA replication"/>
    <property type="evidence" value="ECO:0007669"/>
    <property type="project" value="UniProtKB-KW"/>
</dbReference>
<keyword evidence="12 22" id="KW-0862">Zinc</keyword>
<evidence type="ECO:0000256" key="17">
    <source>
        <dbReference type="ARBA" id="ARBA00023128"/>
    </source>
</evidence>
<feature type="region of interest" description="Disordered" evidence="23">
    <location>
        <begin position="670"/>
        <end position="693"/>
    </location>
</feature>
<evidence type="ECO:0000259" key="25">
    <source>
        <dbReference type="Pfam" id="PF03104"/>
    </source>
</evidence>
<dbReference type="Pfam" id="PF24055">
    <property type="entry name" value="POL3_N"/>
    <property type="match status" value="1"/>
</dbReference>
<dbReference type="GO" id="GO:0003887">
    <property type="term" value="F:DNA-directed DNA polymerase activity"/>
    <property type="evidence" value="ECO:0007669"/>
    <property type="project" value="UniProtKB-KW"/>
</dbReference>
<dbReference type="CDD" id="cd05534">
    <property type="entry name" value="POLBc_zeta"/>
    <property type="match status" value="1"/>
</dbReference>
<evidence type="ECO:0000256" key="23">
    <source>
        <dbReference type="SAM" id="MobiDB-lite"/>
    </source>
</evidence>
<dbReference type="InterPro" id="IPR012337">
    <property type="entry name" value="RNaseH-like_sf"/>
</dbReference>
<keyword evidence="16 22" id="KW-0238">DNA-binding</keyword>
<keyword evidence="5 22" id="KW-0004">4Fe-4S</keyword>
<keyword evidence="6 22" id="KW-0808">Transferase</keyword>
<evidence type="ECO:0000259" key="27">
    <source>
        <dbReference type="Pfam" id="PF24055"/>
    </source>
</evidence>
<dbReference type="OrthoDB" id="2414538at2759"/>
<dbReference type="GO" id="GO:0005739">
    <property type="term" value="C:mitochondrion"/>
    <property type="evidence" value="ECO:0007669"/>
    <property type="project" value="UniProtKB-SubCell"/>
</dbReference>
<dbReference type="PANTHER" id="PTHR45812">
    <property type="entry name" value="DNA POLYMERASE ZETA CATALYTIC SUBUNIT"/>
    <property type="match status" value="1"/>
</dbReference>
<dbReference type="GO" id="GO:0003677">
    <property type="term" value="F:DNA binding"/>
    <property type="evidence" value="ECO:0007669"/>
    <property type="project" value="UniProtKB-KW"/>
</dbReference>
<evidence type="ECO:0000256" key="20">
    <source>
        <dbReference type="ARBA" id="ARBA00049244"/>
    </source>
</evidence>
<dbReference type="InterPro" id="IPR023211">
    <property type="entry name" value="DNA_pol_palm_dom_sf"/>
</dbReference>
<keyword evidence="11 22" id="KW-0863">Zinc-finger</keyword>
<dbReference type="PRINTS" id="PR00106">
    <property type="entry name" value="DNAPOLB"/>
</dbReference>
<evidence type="ECO:0000256" key="21">
    <source>
        <dbReference type="ARBA" id="ARBA00066055"/>
    </source>
</evidence>